<gene>
    <name evidence="9" type="ORF">SAMN05421767_11044</name>
</gene>
<evidence type="ECO:0000313" key="9">
    <source>
        <dbReference type="EMBL" id="SEQ90676.1"/>
    </source>
</evidence>
<dbReference type="RefSeq" id="WP_089746356.1">
    <property type="nucleotide sequence ID" value="NZ_FOGF01000010.1"/>
</dbReference>
<feature type="transmembrane region" description="Helical" evidence="7">
    <location>
        <begin position="275"/>
        <end position="293"/>
    </location>
</feature>
<organism evidence="9 10">
    <name type="scientific">Granulicatella balaenopterae</name>
    <dbReference type="NCBI Taxonomy" id="137733"/>
    <lineage>
        <taxon>Bacteria</taxon>
        <taxon>Bacillati</taxon>
        <taxon>Bacillota</taxon>
        <taxon>Bacilli</taxon>
        <taxon>Lactobacillales</taxon>
        <taxon>Carnobacteriaceae</taxon>
        <taxon>Granulicatella</taxon>
    </lineage>
</organism>
<sequence length="306" mass="33247">MKKSLKGVVLTLAGAMAWGLSGTSSQYLMATCHIDPVWLTSQRLLGGGILLSIIGFYQCPKKMTGILKNKTDRIQLLKFAIFGLLFSQLTYITTISNTNAGTATVLQYLCPVVIIFYMSLKSKTLPSVIEFCSIALALLGTFLITTHGNIHELAITPTGLAWGLTSAIAYSLYMLLPEQLVRNWGSISVTGLGLLFGGIVFYVGSQAWQYHINWTPMLIIALVGGVIISGTVLAYTLFLSGMMLIGPIKSSLIASTEPISAVFFSALLLHQVFGLMDILGMASILSAVILITLKDRIYWKKLHKNT</sequence>
<dbReference type="EMBL" id="FOGF01000010">
    <property type="protein sequence ID" value="SEQ90676.1"/>
    <property type="molecule type" value="Genomic_DNA"/>
</dbReference>
<dbReference type="PANTHER" id="PTHR32322">
    <property type="entry name" value="INNER MEMBRANE TRANSPORTER"/>
    <property type="match status" value="1"/>
</dbReference>
<keyword evidence="3" id="KW-1003">Cell membrane</keyword>
<feature type="domain" description="EamA" evidence="8">
    <location>
        <begin position="158"/>
        <end position="292"/>
    </location>
</feature>
<feature type="transmembrane region" description="Helical" evidence="7">
    <location>
        <begin position="217"/>
        <end position="239"/>
    </location>
</feature>
<keyword evidence="4 7" id="KW-0812">Transmembrane</keyword>
<name>A0A1H9JUT0_9LACT</name>
<comment type="similarity">
    <text evidence="2">Belongs to the EamA transporter family.</text>
</comment>
<protein>
    <submittedName>
        <fullName evidence="9">Threonine/homoserine efflux transporter RhtA</fullName>
    </submittedName>
</protein>
<dbReference type="AlphaFoldDB" id="A0A1H9JUT0"/>
<dbReference type="OrthoDB" id="9810818at2"/>
<feature type="transmembrane region" description="Helical" evidence="7">
    <location>
        <begin position="127"/>
        <end position="147"/>
    </location>
</feature>
<comment type="subcellular location">
    <subcellularLocation>
        <location evidence="1">Cell membrane</location>
        <topology evidence="1">Multi-pass membrane protein</topology>
    </subcellularLocation>
</comment>
<keyword evidence="10" id="KW-1185">Reference proteome</keyword>
<proteinExistence type="inferred from homology"/>
<evidence type="ECO:0000256" key="4">
    <source>
        <dbReference type="ARBA" id="ARBA00022692"/>
    </source>
</evidence>
<dbReference type="PANTHER" id="PTHR32322:SF18">
    <property type="entry name" value="S-ADENOSYLMETHIONINE_S-ADENOSYLHOMOCYSTEINE TRANSPORTER"/>
    <property type="match status" value="1"/>
</dbReference>
<evidence type="ECO:0000313" key="10">
    <source>
        <dbReference type="Proteomes" id="UP000198556"/>
    </source>
</evidence>
<evidence type="ECO:0000256" key="7">
    <source>
        <dbReference type="SAM" id="Phobius"/>
    </source>
</evidence>
<dbReference type="GO" id="GO:0005886">
    <property type="term" value="C:plasma membrane"/>
    <property type="evidence" value="ECO:0007669"/>
    <property type="project" value="UniProtKB-SubCell"/>
</dbReference>
<feature type="transmembrane region" description="Helical" evidence="7">
    <location>
        <begin position="159"/>
        <end position="176"/>
    </location>
</feature>
<dbReference type="Pfam" id="PF00892">
    <property type="entry name" value="EamA"/>
    <property type="match status" value="2"/>
</dbReference>
<evidence type="ECO:0000256" key="5">
    <source>
        <dbReference type="ARBA" id="ARBA00022989"/>
    </source>
</evidence>
<dbReference type="SUPFAM" id="SSF103481">
    <property type="entry name" value="Multidrug resistance efflux transporter EmrE"/>
    <property type="match status" value="2"/>
</dbReference>
<dbReference type="InterPro" id="IPR000620">
    <property type="entry name" value="EamA_dom"/>
</dbReference>
<evidence type="ECO:0000256" key="6">
    <source>
        <dbReference type="ARBA" id="ARBA00023136"/>
    </source>
</evidence>
<evidence type="ECO:0000256" key="3">
    <source>
        <dbReference type="ARBA" id="ARBA00022475"/>
    </source>
</evidence>
<dbReference type="Proteomes" id="UP000198556">
    <property type="component" value="Unassembled WGS sequence"/>
</dbReference>
<keyword evidence="5 7" id="KW-1133">Transmembrane helix</keyword>
<accession>A0A1H9JUT0</accession>
<feature type="transmembrane region" description="Helical" evidence="7">
    <location>
        <begin position="77"/>
        <end position="94"/>
    </location>
</feature>
<keyword evidence="6 7" id="KW-0472">Membrane</keyword>
<evidence type="ECO:0000256" key="2">
    <source>
        <dbReference type="ARBA" id="ARBA00007362"/>
    </source>
</evidence>
<feature type="transmembrane region" description="Helical" evidence="7">
    <location>
        <begin position="40"/>
        <end position="57"/>
    </location>
</feature>
<evidence type="ECO:0000256" key="1">
    <source>
        <dbReference type="ARBA" id="ARBA00004651"/>
    </source>
</evidence>
<dbReference type="STRING" id="137733.SAMN05421767_11044"/>
<feature type="domain" description="EamA" evidence="8">
    <location>
        <begin position="6"/>
        <end position="145"/>
    </location>
</feature>
<evidence type="ECO:0000259" key="8">
    <source>
        <dbReference type="Pfam" id="PF00892"/>
    </source>
</evidence>
<dbReference type="InterPro" id="IPR037185">
    <property type="entry name" value="EmrE-like"/>
</dbReference>
<reference evidence="9 10" key="1">
    <citation type="submission" date="2016-10" db="EMBL/GenBank/DDBJ databases">
        <authorList>
            <person name="de Groot N.N."/>
        </authorList>
    </citation>
    <scope>NUCLEOTIDE SEQUENCE [LARGE SCALE GENOMIC DNA]</scope>
    <source>
        <strain evidence="9 10">DSM 15827</strain>
    </source>
</reference>
<dbReference type="InterPro" id="IPR050638">
    <property type="entry name" value="AA-Vitamin_Transporters"/>
</dbReference>
<feature type="transmembrane region" description="Helical" evidence="7">
    <location>
        <begin position="183"/>
        <end position="205"/>
    </location>
</feature>